<sequence>MIQLILEKASSPPLVQSSTLCGPIYYEDQVDLICNCVSYPQLILATKKSNVSIYFFVNF</sequence>
<accession>A0A2H5Q0N8</accession>
<dbReference type="EMBL" id="BDQV01000178">
    <property type="protein sequence ID" value="GAY58131.1"/>
    <property type="molecule type" value="Genomic_DNA"/>
</dbReference>
<dbReference type="AlphaFoldDB" id="A0A2H5Q0N8"/>
<reference evidence="1 2" key="1">
    <citation type="journal article" date="2017" name="Front. Genet.">
        <title>Draft sequencing of the heterozygous diploid genome of Satsuma (Citrus unshiu Marc.) using a hybrid assembly approach.</title>
        <authorList>
            <person name="Shimizu T."/>
            <person name="Tanizawa Y."/>
            <person name="Mochizuki T."/>
            <person name="Nagasaki H."/>
            <person name="Yoshioka T."/>
            <person name="Toyoda A."/>
            <person name="Fujiyama A."/>
            <person name="Kaminuma E."/>
            <person name="Nakamura Y."/>
        </authorList>
    </citation>
    <scope>NUCLEOTIDE SEQUENCE [LARGE SCALE GENOMIC DNA]</scope>
    <source>
        <strain evidence="2">cv. Miyagawa wase</strain>
    </source>
</reference>
<organism evidence="1 2">
    <name type="scientific">Citrus unshiu</name>
    <name type="common">Satsuma mandarin</name>
    <name type="synonym">Citrus nobilis var. unshiu</name>
    <dbReference type="NCBI Taxonomy" id="55188"/>
    <lineage>
        <taxon>Eukaryota</taxon>
        <taxon>Viridiplantae</taxon>
        <taxon>Streptophyta</taxon>
        <taxon>Embryophyta</taxon>
        <taxon>Tracheophyta</taxon>
        <taxon>Spermatophyta</taxon>
        <taxon>Magnoliopsida</taxon>
        <taxon>eudicotyledons</taxon>
        <taxon>Gunneridae</taxon>
        <taxon>Pentapetalae</taxon>
        <taxon>rosids</taxon>
        <taxon>malvids</taxon>
        <taxon>Sapindales</taxon>
        <taxon>Rutaceae</taxon>
        <taxon>Aurantioideae</taxon>
        <taxon>Citrus</taxon>
    </lineage>
</organism>
<proteinExistence type="predicted"/>
<evidence type="ECO:0000313" key="1">
    <source>
        <dbReference type="EMBL" id="GAY58131.1"/>
    </source>
</evidence>
<dbReference type="Proteomes" id="UP000236630">
    <property type="component" value="Unassembled WGS sequence"/>
</dbReference>
<protein>
    <submittedName>
        <fullName evidence="1">Uncharacterized protein</fullName>
    </submittedName>
</protein>
<comment type="caution">
    <text evidence="1">The sequence shown here is derived from an EMBL/GenBank/DDBJ whole genome shotgun (WGS) entry which is preliminary data.</text>
</comment>
<gene>
    <name evidence="1" type="ORF">CUMW_184720</name>
</gene>
<evidence type="ECO:0000313" key="2">
    <source>
        <dbReference type="Proteomes" id="UP000236630"/>
    </source>
</evidence>
<keyword evidence="2" id="KW-1185">Reference proteome</keyword>
<name>A0A2H5Q0N8_CITUN</name>